<dbReference type="Proteomes" id="UP000320042">
    <property type="component" value="Unassembled WGS sequence"/>
</dbReference>
<evidence type="ECO:0000313" key="1">
    <source>
        <dbReference type="EMBL" id="TWR31133.1"/>
    </source>
</evidence>
<dbReference type="OrthoDB" id="1011799at2"/>
<name>A0A563UIK8_9SPHI</name>
<comment type="caution">
    <text evidence="1">The sequence shown here is derived from an EMBL/GenBank/DDBJ whole genome shotgun (WGS) entry which is preliminary data.</text>
</comment>
<proteinExistence type="predicted"/>
<dbReference type="RefSeq" id="WP_146380031.1">
    <property type="nucleotide sequence ID" value="NZ_VOEJ01000001.1"/>
</dbReference>
<evidence type="ECO:0000313" key="2">
    <source>
        <dbReference type="Proteomes" id="UP000320042"/>
    </source>
</evidence>
<dbReference type="EMBL" id="VOEJ01000001">
    <property type="protein sequence ID" value="TWR31133.1"/>
    <property type="molecule type" value="Genomic_DNA"/>
</dbReference>
<organism evidence="1 2">
    <name type="scientific">Mucilaginibacter pallidiroseus</name>
    <dbReference type="NCBI Taxonomy" id="2599295"/>
    <lineage>
        <taxon>Bacteria</taxon>
        <taxon>Pseudomonadati</taxon>
        <taxon>Bacteroidota</taxon>
        <taxon>Sphingobacteriia</taxon>
        <taxon>Sphingobacteriales</taxon>
        <taxon>Sphingobacteriaceae</taxon>
        <taxon>Mucilaginibacter</taxon>
    </lineage>
</organism>
<keyword evidence="2" id="KW-1185">Reference proteome</keyword>
<sequence>MSLFLSSVSVEQPVSAVYAFLADMNNQGQLMPDNIINWSSTADEASFEIQNITSLSLRIEERVTNTSVRILPSQQPPFEMELFWSLIGNGSSTAVTFTINAQLNMMMKMLASAPLQKLADEETRRLSAILAAK</sequence>
<dbReference type="AlphaFoldDB" id="A0A563UIK8"/>
<dbReference type="Gene3D" id="3.30.530.20">
    <property type="match status" value="1"/>
</dbReference>
<gene>
    <name evidence="1" type="ORF">FPZ43_01240</name>
</gene>
<dbReference type="InterPro" id="IPR023393">
    <property type="entry name" value="START-like_dom_sf"/>
</dbReference>
<protein>
    <submittedName>
        <fullName evidence="1">SRPBCC family protein</fullName>
    </submittedName>
</protein>
<dbReference type="SUPFAM" id="SSF55961">
    <property type="entry name" value="Bet v1-like"/>
    <property type="match status" value="1"/>
</dbReference>
<accession>A0A563UIK8</accession>
<reference evidence="1 2" key="1">
    <citation type="submission" date="2019-07" db="EMBL/GenBank/DDBJ databases">
        <authorList>
            <person name="Kim J."/>
        </authorList>
    </citation>
    <scope>NUCLEOTIDE SEQUENCE [LARGE SCALE GENOMIC DNA]</scope>
    <source>
        <strain evidence="2">dk17</strain>
    </source>
</reference>